<gene>
    <name evidence="1" type="ORF">NYR99_13145</name>
</gene>
<keyword evidence="2" id="KW-1185">Reference proteome</keyword>
<name>A0ABZ0D3F5_9XANT</name>
<reference evidence="1 2" key="1">
    <citation type="submission" date="2022-08" db="EMBL/GenBank/DDBJ databases">
        <title>Whole genome sequencing-based tracing of a 2022 introduction and outbreak of Xanthomonas hortorum pv. pelargonii.</title>
        <authorList>
            <person name="Iruegas-Bocardo F."/>
            <person name="Weisberg A.K."/>
            <person name="Riutta E.R."/>
            <person name="Kilday K."/>
            <person name="Bonkowski J.C."/>
            <person name="Creswell T."/>
            <person name="Daughtrey M.L."/>
            <person name="Rane K."/>
            <person name="Grunwald N.J."/>
            <person name="Chang J.H."/>
            <person name="Putnam M.L."/>
        </authorList>
    </citation>
    <scope>NUCLEOTIDE SEQUENCE [LARGE SCALE GENOMIC DNA]</scope>
    <source>
        <strain evidence="1 2">22-325</strain>
    </source>
</reference>
<dbReference type="EMBL" id="CP103840">
    <property type="protein sequence ID" value="WOB24745.1"/>
    <property type="molecule type" value="Genomic_DNA"/>
</dbReference>
<dbReference type="GeneID" id="95584837"/>
<proteinExistence type="predicted"/>
<evidence type="ECO:0000313" key="2">
    <source>
        <dbReference type="Proteomes" id="UP001304534"/>
    </source>
</evidence>
<sequence>MMGSPSSGAATEAAQADAWRQNNISRAVGQINSAYGSAGREADINDFLGASRSFYRNELDRQKDVADRSLKFAMARNGQTGGSTSVDASRLLGENFQTGVLSADRLAQGAANNLRTADEQARMSLISQAQSGMDMTGGASQAAAALRNNLQGAQAGLKVDALGDVFGGIATIAKNSRDQAAERRGFNNTWGFYQPGFGQGTTR</sequence>
<evidence type="ECO:0000313" key="1">
    <source>
        <dbReference type="EMBL" id="WOB24745.1"/>
    </source>
</evidence>
<organism evidence="1 2">
    <name type="scientific">Xanthomonas dyei</name>
    <dbReference type="NCBI Taxonomy" id="743699"/>
    <lineage>
        <taxon>Bacteria</taxon>
        <taxon>Pseudomonadati</taxon>
        <taxon>Pseudomonadota</taxon>
        <taxon>Gammaproteobacteria</taxon>
        <taxon>Lysobacterales</taxon>
        <taxon>Lysobacteraceae</taxon>
        <taxon>Xanthomonas</taxon>
    </lineage>
</organism>
<protein>
    <submittedName>
        <fullName evidence="1">Uncharacterized protein</fullName>
    </submittedName>
</protein>
<dbReference type="Proteomes" id="UP001304534">
    <property type="component" value="Chromosome"/>
</dbReference>
<dbReference type="RefSeq" id="WP_316686241.1">
    <property type="nucleotide sequence ID" value="NZ_CP103837.1"/>
</dbReference>
<accession>A0ABZ0D3F5</accession>